<protein>
    <submittedName>
        <fullName evidence="4">11165_t:CDS:1</fullName>
    </submittedName>
</protein>
<evidence type="ECO:0000259" key="3">
    <source>
        <dbReference type="SMART" id="SM00555"/>
    </source>
</evidence>
<proteinExistence type="predicted"/>
<accession>A0A9N9DKS3</accession>
<dbReference type="OrthoDB" id="5588096at2759"/>
<feature type="compositionally biased region" description="Polar residues" evidence="2">
    <location>
        <begin position="164"/>
        <end position="189"/>
    </location>
</feature>
<dbReference type="AlphaFoldDB" id="A0A9N9DKS3"/>
<dbReference type="InterPro" id="IPR039892">
    <property type="entry name" value="Spa2/Sph1"/>
</dbReference>
<evidence type="ECO:0000256" key="2">
    <source>
        <dbReference type="SAM" id="MobiDB-lite"/>
    </source>
</evidence>
<sequence>MEFTQVHYDTFKRFLATHLAREQAGGASARAGAREKLTKLNKQQFQELSTDVYDELARRSSGSNEVPYLPEREDFHPKRNQARQKLSTLQKNRFKDLASDVYYELDRRFPELKKDNNLPSFQPNEQHTIPNKLADGVAFRAPKSNTIVPEKGTLKEEIIDYTIQKPTSRPDTSNVSPKSRTQSQGSSISDFGRRYIQSVSSEGSNKDRSRDTVSSQKSNKNEGLNTASLDSLMADIGSMFDHKLQNVGEFNTNLSSQNFSSADANRGEIPDNSKFSNGNNNEKINLEIDKIKSDYEARIASLENKISELESELSEKNNNLVDNAKVRELQRKLETQIQVNQQQASKLEKLEKEFNKLNEDHQQQQEVANDVRKEATSLLEEIKLLSKRNDELLLEKEQDADQIKALKAEVEEWKGKFEKKKIELRNLK</sequence>
<dbReference type="GO" id="GO:0005826">
    <property type="term" value="C:actomyosin contractile ring"/>
    <property type="evidence" value="ECO:0007669"/>
    <property type="project" value="TreeGrafter"/>
</dbReference>
<feature type="compositionally biased region" description="Polar residues" evidence="2">
    <location>
        <begin position="212"/>
        <end position="226"/>
    </location>
</feature>
<evidence type="ECO:0000313" key="5">
    <source>
        <dbReference type="Proteomes" id="UP000789508"/>
    </source>
</evidence>
<feature type="region of interest" description="Disordered" evidence="2">
    <location>
        <begin position="163"/>
        <end position="226"/>
    </location>
</feature>
<organism evidence="4 5">
    <name type="scientific">Ambispora leptoticha</name>
    <dbReference type="NCBI Taxonomy" id="144679"/>
    <lineage>
        <taxon>Eukaryota</taxon>
        <taxon>Fungi</taxon>
        <taxon>Fungi incertae sedis</taxon>
        <taxon>Mucoromycota</taxon>
        <taxon>Glomeromycotina</taxon>
        <taxon>Glomeromycetes</taxon>
        <taxon>Archaeosporales</taxon>
        <taxon>Ambisporaceae</taxon>
        <taxon>Ambispora</taxon>
    </lineage>
</organism>
<dbReference type="SMART" id="SM00555">
    <property type="entry name" value="GIT"/>
    <property type="match status" value="2"/>
</dbReference>
<reference evidence="4" key="1">
    <citation type="submission" date="2021-06" db="EMBL/GenBank/DDBJ databases">
        <authorList>
            <person name="Kallberg Y."/>
            <person name="Tangrot J."/>
            <person name="Rosling A."/>
        </authorList>
    </citation>
    <scope>NUCLEOTIDE SEQUENCE</scope>
    <source>
        <strain evidence="4">FL130A</strain>
    </source>
</reference>
<dbReference type="GO" id="GO:1902716">
    <property type="term" value="C:cell cortex of growing cell tip"/>
    <property type="evidence" value="ECO:0007669"/>
    <property type="project" value="TreeGrafter"/>
</dbReference>
<feature type="non-terminal residue" evidence="4">
    <location>
        <position position="1"/>
    </location>
</feature>
<gene>
    <name evidence="4" type="ORF">ALEPTO_LOCUS9654</name>
</gene>
<comment type="caution">
    <text evidence="4">The sequence shown here is derived from an EMBL/GenBank/DDBJ whole genome shotgun (WGS) entry which is preliminary data.</text>
</comment>
<evidence type="ECO:0000256" key="1">
    <source>
        <dbReference type="SAM" id="Coils"/>
    </source>
</evidence>
<keyword evidence="5" id="KW-1185">Reference proteome</keyword>
<dbReference type="PANTHER" id="PTHR21601:SF0">
    <property type="entry name" value="PROTEIN SPA2-RELATED"/>
    <property type="match status" value="1"/>
</dbReference>
<evidence type="ECO:0000313" key="4">
    <source>
        <dbReference type="EMBL" id="CAG8639409.1"/>
    </source>
</evidence>
<dbReference type="Proteomes" id="UP000789508">
    <property type="component" value="Unassembled WGS sequence"/>
</dbReference>
<dbReference type="GO" id="GO:0005078">
    <property type="term" value="F:MAP-kinase scaffold activity"/>
    <property type="evidence" value="ECO:0007669"/>
    <property type="project" value="TreeGrafter"/>
</dbReference>
<dbReference type="Pfam" id="PF08518">
    <property type="entry name" value="GIT_SHD"/>
    <property type="match status" value="2"/>
</dbReference>
<feature type="domain" description="GIT Spa2 homology (SHD)" evidence="3">
    <location>
        <begin position="33"/>
        <end position="63"/>
    </location>
</feature>
<keyword evidence="1" id="KW-0175">Coiled coil</keyword>
<dbReference type="EMBL" id="CAJVPS010007953">
    <property type="protein sequence ID" value="CAG8639409.1"/>
    <property type="molecule type" value="Genomic_DNA"/>
</dbReference>
<feature type="coiled-coil region" evidence="1">
    <location>
        <begin position="292"/>
        <end position="423"/>
    </location>
</feature>
<dbReference type="PANTHER" id="PTHR21601">
    <property type="entry name" value="SPA2 PROTEIN"/>
    <property type="match status" value="1"/>
</dbReference>
<dbReference type="InterPro" id="IPR013724">
    <property type="entry name" value="GIT_SHD"/>
</dbReference>
<name>A0A9N9DKS3_9GLOM</name>
<feature type="domain" description="GIT Spa2 homology (SHD)" evidence="3">
    <location>
        <begin position="82"/>
        <end position="112"/>
    </location>
</feature>